<sequence>MRPKTLAIQVFLNKESVLSKLSVDEREINVNGGYTHWNRWKQSTHSKGSILLGVDLFRSTTFERIQAINRSIFDWFNYSKL</sequence>
<proteinExistence type="predicted"/>
<accession>N8WBK5</accession>
<gene>
    <name evidence="1" type="ORF">F966_01962</name>
</gene>
<dbReference type="AlphaFoldDB" id="N8WBK5"/>
<comment type="caution">
    <text evidence="1">The sequence shown here is derived from an EMBL/GenBank/DDBJ whole genome shotgun (WGS) entry which is preliminary data.</text>
</comment>
<organism evidence="1 2">
    <name type="scientific">Acinetobacter higginsii</name>
    <dbReference type="NCBI Taxonomy" id="70347"/>
    <lineage>
        <taxon>Bacteria</taxon>
        <taxon>Pseudomonadati</taxon>
        <taxon>Pseudomonadota</taxon>
        <taxon>Gammaproteobacteria</taxon>
        <taxon>Moraxellales</taxon>
        <taxon>Moraxellaceae</taxon>
        <taxon>Acinetobacter</taxon>
    </lineage>
</organism>
<dbReference type="EMBL" id="APPH01000009">
    <property type="protein sequence ID" value="ENV09306.1"/>
    <property type="molecule type" value="Genomic_DNA"/>
</dbReference>
<reference evidence="1 2" key="1">
    <citation type="submission" date="2013-02" db="EMBL/GenBank/DDBJ databases">
        <title>The Genome Sequence of Acinetobacter sp. CIP 56.2.</title>
        <authorList>
            <consortium name="The Broad Institute Genome Sequencing Platform"/>
            <consortium name="The Broad Institute Genome Sequencing Center for Infectious Disease"/>
            <person name="Cerqueira G."/>
            <person name="Feldgarden M."/>
            <person name="Courvalin P."/>
            <person name="Perichon B."/>
            <person name="Grillot-Courvalin C."/>
            <person name="Clermont D."/>
            <person name="Rocha E."/>
            <person name="Yoon E.-J."/>
            <person name="Nemec A."/>
            <person name="Walker B."/>
            <person name="Young S.K."/>
            <person name="Zeng Q."/>
            <person name="Gargeya S."/>
            <person name="Fitzgerald M."/>
            <person name="Haas B."/>
            <person name="Abouelleil A."/>
            <person name="Alvarado L."/>
            <person name="Arachchi H.M."/>
            <person name="Berlin A.M."/>
            <person name="Chapman S.B."/>
            <person name="Dewar J."/>
            <person name="Goldberg J."/>
            <person name="Griggs A."/>
            <person name="Gujja S."/>
            <person name="Hansen M."/>
            <person name="Howarth C."/>
            <person name="Imamovic A."/>
            <person name="Larimer J."/>
            <person name="McCowan C."/>
            <person name="Murphy C."/>
            <person name="Neiman D."/>
            <person name="Pearson M."/>
            <person name="Priest M."/>
            <person name="Roberts A."/>
            <person name="Saif S."/>
            <person name="Shea T."/>
            <person name="Sisk P."/>
            <person name="Sykes S."/>
            <person name="Wortman J."/>
            <person name="Nusbaum C."/>
            <person name="Birren B."/>
        </authorList>
    </citation>
    <scope>NUCLEOTIDE SEQUENCE [LARGE SCALE GENOMIC DNA]</scope>
    <source>
        <strain evidence="1 2">CIP 56.2</strain>
    </source>
</reference>
<evidence type="ECO:0000313" key="2">
    <source>
        <dbReference type="Proteomes" id="UP000013209"/>
    </source>
</evidence>
<protein>
    <submittedName>
        <fullName evidence="1">Uncharacterized protein</fullName>
    </submittedName>
</protein>
<evidence type="ECO:0000313" key="1">
    <source>
        <dbReference type="EMBL" id="ENV09306.1"/>
    </source>
</evidence>
<name>N8WBK5_9GAMM</name>
<dbReference type="HOGENOM" id="CLU_2566093_0_0_6"/>
<dbReference type="Proteomes" id="UP000013209">
    <property type="component" value="Unassembled WGS sequence"/>
</dbReference>
<dbReference type="STRING" id="1144672.F966_01962"/>